<dbReference type="InterPro" id="IPR009038">
    <property type="entry name" value="GOLD_dom"/>
</dbReference>
<dbReference type="Proteomes" id="UP001057455">
    <property type="component" value="Unassembled WGS sequence"/>
</dbReference>
<feature type="compositionally biased region" description="Pro residues" evidence="6">
    <location>
        <begin position="82"/>
        <end position="99"/>
    </location>
</feature>
<dbReference type="GO" id="GO:0016251">
    <property type="term" value="F:RNA polymerase II general transcription initiation factor activity"/>
    <property type="evidence" value="ECO:0007669"/>
    <property type="project" value="InterPro"/>
</dbReference>
<feature type="domain" description="Bromo" evidence="8">
    <location>
        <begin position="1744"/>
        <end position="1814"/>
    </location>
</feature>
<evidence type="ECO:0000256" key="5">
    <source>
        <dbReference type="PROSITE-ProRule" id="PRU00035"/>
    </source>
</evidence>
<dbReference type="SMART" id="SM00297">
    <property type="entry name" value="BROMO"/>
    <property type="match status" value="1"/>
</dbReference>
<feature type="compositionally biased region" description="Polar residues" evidence="6">
    <location>
        <begin position="66"/>
        <end position="76"/>
    </location>
</feature>
<keyword evidence="11" id="KW-1185">Reference proteome</keyword>
<name>A0A9W5WU81_BABOV</name>
<dbReference type="InterPro" id="IPR001878">
    <property type="entry name" value="Znf_CCHC"/>
</dbReference>
<evidence type="ECO:0000313" key="11">
    <source>
        <dbReference type="Proteomes" id="UP001057455"/>
    </source>
</evidence>
<dbReference type="InterPro" id="IPR022591">
    <property type="entry name" value="TAF1_HAT_dom"/>
</dbReference>
<dbReference type="PROSITE" id="PS50014">
    <property type="entry name" value="BROMODOMAIN_2"/>
    <property type="match status" value="1"/>
</dbReference>
<dbReference type="GO" id="GO:0004402">
    <property type="term" value="F:histone acetyltransferase activity"/>
    <property type="evidence" value="ECO:0007669"/>
    <property type="project" value="InterPro"/>
</dbReference>
<feature type="compositionally biased region" description="Polar residues" evidence="6">
    <location>
        <begin position="426"/>
        <end position="436"/>
    </location>
</feature>
<keyword evidence="7" id="KW-0812">Transmembrane</keyword>
<dbReference type="InterPro" id="IPR018359">
    <property type="entry name" value="Bromodomain_CS"/>
</dbReference>
<evidence type="ECO:0000256" key="1">
    <source>
        <dbReference type="ARBA" id="ARBA00004123"/>
    </source>
</evidence>
<comment type="caution">
    <text evidence="10">The sequence shown here is derived from an EMBL/GenBank/DDBJ whole genome shotgun (WGS) entry which is preliminary data.</text>
</comment>
<comment type="similarity">
    <text evidence="2">Belongs to the TAF1 family.</text>
</comment>
<dbReference type="GO" id="GO:0008270">
    <property type="term" value="F:zinc ion binding"/>
    <property type="evidence" value="ECO:0007669"/>
    <property type="project" value="InterPro"/>
</dbReference>
<reference evidence="10" key="1">
    <citation type="submission" date="2019-12" db="EMBL/GenBank/DDBJ databases">
        <title>Genome sequence of Babesia ovis.</title>
        <authorList>
            <person name="Yamagishi J."/>
            <person name="Sevinc F."/>
            <person name="Xuan X."/>
        </authorList>
    </citation>
    <scope>NUCLEOTIDE SEQUENCE</scope>
    <source>
        <strain evidence="10">Selcuk</strain>
    </source>
</reference>
<feature type="compositionally biased region" description="Polar residues" evidence="6">
    <location>
        <begin position="106"/>
        <end position="118"/>
    </location>
</feature>
<dbReference type="PROSITE" id="PS50866">
    <property type="entry name" value="GOLD"/>
    <property type="match status" value="1"/>
</dbReference>
<dbReference type="Pfam" id="PF00098">
    <property type="entry name" value="zf-CCHC"/>
    <property type="match status" value="1"/>
</dbReference>
<evidence type="ECO:0000259" key="8">
    <source>
        <dbReference type="PROSITE" id="PS50014"/>
    </source>
</evidence>
<feature type="compositionally biased region" description="Polar residues" evidence="6">
    <location>
        <begin position="399"/>
        <end position="415"/>
    </location>
</feature>
<feature type="compositionally biased region" description="Acidic residues" evidence="6">
    <location>
        <begin position="1465"/>
        <end position="1475"/>
    </location>
</feature>
<proteinExistence type="inferred from homology"/>
<evidence type="ECO:0000256" key="7">
    <source>
        <dbReference type="SAM" id="Phobius"/>
    </source>
</evidence>
<feature type="region of interest" description="Disordered" evidence="6">
    <location>
        <begin position="1"/>
        <end position="121"/>
    </location>
</feature>
<protein>
    <submittedName>
        <fullName evidence="10">Histone acetyltransferase TAF1 250</fullName>
    </submittedName>
</protein>
<dbReference type="SMART" id="SM01190">
    <property type="entry name" value="EMP24_GP25L"/>
    <property type="match status" value="1"/>
</dbReference>
<feature type="region of interest" description="Disordered" evidence="6">
    <location>
        <begin position="1455"/>
        <end position="1475"/>
    </location>
</feature>
<dbReference type="GO" id="GO:0005669">
    <property type="term" value="C:transcription factor TFIID complex"/>
    <property type="evidence" value="ECO:0007669"/>
    <property type="project" value="InterPro"/>
</dbReference>
<dbReference type="CDD" id="cd04369">
    <property type="entry name" value="Bromodomain"/>
    <property type="match status" value="1"/>
</dbReference>
<dbReference type="OrthoDB" id="21449at2759"/>
<dbReference type="EMBL" id="BLIY01000007">
    <property type="protein sequence ID" value="GFE53636.1"/>
    <property type="molecule type" value="Genomic_DNA"/>
</dbReference>
<dbReference type="PROSITE" id="PS00633">
    <property type="entry name" value="BROMODOMAIN_1"/>
    <property type="match status" value="1"/>
</dbReference>
<dbReference type="GO" id="GO:0003676">
    <property type="term" value="F:nucleic acid binding"/>
    <property type="evidence" value="ECO:0007669"/>
    <property type="project" value="InterPro"/>
</dbReference>
<gene>
    <name evidence="10" type="ORF">BaOVIS_010400</name>
</gene>
<dbReference type="PANTHER" id="PTHR13900">
    <property type="entry name" value="TRANSCRIPTION INITIATION FACTOR TFIID"/>
    <property type="match status" value="1"/>
</dbReference>
<sequence>MEGSGKVTPHNTAISDNAVPSSDSAPLVSPGPAETTQNKTLQYPHDAPKPAENTFKTTDPVGPSTAGESSVTSKMQDQVPPGMMPMPSMPPFFPFPPVPGMSMGSNEGQPEVNGNNASGPRMPPFGGWMMDGMMSMPMMQNMGTSIDGSLMPSMFHAPGSNGMKQEEGSQMPMMFYLPMMMDGLPPDFCKDANGKMMPPPNLMMPMLPMMDEKTALQSLNKLAMPQKTARQKRLSELDNMKSIPTSVQVRETCQLKAWRRKLQKGRMQQKLQVEGTVISPPVHQPEVKPVTPALPRRQASYEMKSKDSVSRPFVNMEMSWHQNKYRPGKVLSMSDMKQLLLYDSDDIHTYRLRAALKKLGAMDTRYYPYMFMDDFTIPVNENYNKKLRFWDDNEEDENLCTTQESDVPSQQVSDASNDDGWECKQTVESPSNQDSDLPSPDLDFTMEDAVLSADDVNTVKDEKPASPKLAKVDSPVTNDVPGVLEPINNIDDEFNIEDEFASDLDDAHDSEPIGPKSNADVDFMDLDLNDIPKGGNGGDTMDELEDELLGDMSNEHKISGAGEGDVDLDDEFDFDTMEEQGVAPPPAPPTFPLNPSGVPETTATVETSRIDDVDLFGEVPGTLSHHRARLSRLLNAGDVVHEWRGFRSRLGSNIALSDIVEFEHLWKVFQDKRVEDLSKALGRPSVSQSTDPLPEEKGELLYRIGKANMDLLLKLDRPEIRSLVSASIYNLNAPNTIYSSIPNEEDIEATEDDLLQGEIGEDETPQNDRFTESTAQDLAVTGEVDDETITLGKESEIRRNWRRRLQTLTKETRLALVNMGKSLRDIENVYCNVEQTRAYDSVVEFCEVAEMFRQRDYASVLNQSFDDYYEKCNPHDTGDDDSASNHRELLHTRVAKNLTGVMPLVGKAAKYHNVRFHKPDFRSGLFAEHLRVLRGNYSTEWCAWPVVPLLRSTLVDSFTEESGNTDDVKSHPSNYFIHSKDLSLNDDCKIALMEYVEQHPILLPNCGMASRIDNYVNYKEDDSHKDVAFLGPLGTLCQASDGIELFGVKHTVAPGDGQTVLEGTLFKAPIFVHPRPGSKWQDKLNTTTTDFLLTRCRTNKETVLRIRPLTWQSGVAVYTVGQCEPKVEVPAPSSKTFMEYTNDLLKAWVLKSVMVGSILDVKHLRKEARKKFCPVLSEKDISQMLKQIESTPIFSLRAQALERMIHSTIKPELVCALESVRAGKARLATMGILHMKNPDNIGGVYAKMQDEERQYQQRQQSMDKRLRELRSSYAKRLEAHGITGENLEKELQQFDFGLHVSIYGHLEEKTMAPKIRFIKEILDLTPWNISRDVKQVLNNRGTSQFALYGVGDPSGGRGEGINLLKRQARDVSVDNANAGEDLRKLSMQELAKRLRCYGVSDAVIKTLPRWDQVALVRQYRDGFGGQGSADGDHRWRIPPEEYQKKLNEILDRQKAALSRDSPIPSDDEAVRDEEGDATADGIADALLEAFNEVSDKDDDMEMRELEILRQLRETQNSGPLSEEERMAEVNKLKAVPGIMWLRQSRRTSTEPFGNDRAVFVYGEENVRKLLRWRAQRNANRKAGIQGDMSVVGNFSGKRVCRNCGQPGHIASNPKCPLYKGDKARSATDYHVRGRGSGVSMANRKPHRYSDSSDCEITASTAALECDTAESVLRNYENKYKRRLIYQASMEESDDGLDPFDEGIMITSRRKQARVGDTTAVPAANVSSQMEQLMKLVSKAVRLVEKEPRFKPFTSRIPESVAPNYYQIIKNPMWLSLLKSKCKTRCYHDMVQVLDDLALIELNCKQFNSETSPNAWLRKMSETLVDELLMRIQQLTSHLVSPSVIEEWARGHRANRIVSEPAPVNAGYVPPPVVNQNPGYVPPPNVNAQNAGYVPPPVVNQNAGYVPPPNVNAQNPGYVQPPVVNQNPGYVPPPNVNAQNAGYVQPPVVNPNAGYNINNAKVATGQVNQVPVIPPNPEYVPPPNVNAQNPGYVQPPVVNQNAQYAQPTPTNNANTGYIQQEAFNSQNVVPPVKRSEDPIIEDLPDIDNPLSAGPEDSLDRFDDFGDFGDDSFYDEWSEKMADFHPSAVLSFDIAPKGSDSFFENVRNTGTLLRGMYYTLSKTEELNIHLVIKSPSGEVVYEKETPEGIYAFEAKVPGVYTLEFSNPNWMTPTGVTLAAGSDEHSVLKSEHIRNTESRLKDLKGHVDSVYAQFKYIWLHNHRQMRASRDAQTKLLLYSVIQLLVVGVCSLICVSYVKRIVSHKRIL</sequence>
<organism evidence="10 11">
    <name type="scientific">Babesia ovis</name>
    <dbReference type="NCBI Taxonomy" id="5869"/>
    <lineage>
        <taxon>Eukaryota</taxon>
        <taxon>Sar</taxon>
        <taxon>Alveolata</taxon>
        <taxon>Apicomplexa</taxon>
        <taxon>Aconoidasida</taxon>
        <taxon>Piroplasmida</taxon>
        <taxon>Babesiidae</taxon>
        <taxon>Babesia</taxon>
    </lineage>
</organism>
<dbReference type="InterPro" id="IPR036427">
    <property type="entry name" value="Bromodomain-like_sf"/>
</dbReference>
<evidence type="ECO:0000256" key="4">
    <source>
        <dbReference type="ARBA" id="ARBA00023242"/>
    </source>
</evidence>
<keyword evidence="7" id="KW-1133">Transmembrane helix</keyword>
<dbReference type="InterPro" id="IPR001487">
    <property type="entry name" value="Bromodomain"/>
</dbReference>
<evidence type="ECO:0000259" key="9">
    <source>
        <dbReference type="PROSITE" id="PS50866"/>
    </source>
</evidence>
<dbReference type="InterPro" id="IPR040240">
    <property type="entry name" value="TAF1"/>
</dbReference>
<keyword evidence="7" id="KW-0472">Membrane</keyword>
<feature type="domain" description="GOLD" evidence="9">
    <location>
        <begin position="2097"/>
        <end position="2213"/>
    </location>
</feature>
<accession>A0A9W5WU81</accession>
<dbReference type="Gene3D" id="1.20.920.10">
    <property type="entry name" value="Bromodomain-like"/>
    <property type="match status" value="1"/>
</dbReference>
<evidence type="ECO:0000313" key="10">
    <source>
        <dbReference type="EMBL" id="GFE53636.1"/>
    </source>
</evidence>
<dbReference type="GO" id="GO:0051123">
    <property type="term" value="P:RNA polymerase II preinitiation complex assembly"/>
    <property type="evidence" value="ECO:0007669"/>
    <property type="project" value="TreeGrafter"/>
</dbReference>
<dbReference type="GO" id="GO:0017025">
    <property type="term" value="F:TBP-class protein binding"/>
    <property type="evidence" value="ECO:0007669"/>
    <property type="project" value="InterPro"/>
</dbReference>
<evidence type="ECO:0000256" key="3">
    <source>
        <dbReference type="ARBA" id="ARBA00023117"/>
    </source>
</evidence>
<comment type="subcellular location">
    <subcellularLocation>
        <location evidence="1">Nucleus</location>
    </subcellularLocation>
</comment>
<dbReference type="Pfam" id="PF00439">
    <property type="entry name" value="Bromodomain"/>
    <property type="match status" value="1"/>
</dbReference>
<feature type="compositionally biased region" description="Polar residues" evidence="6">
    <location>
        <begin position="9"/>
        <end position="24"/>
    </location>
</feature>
<dbReference type="SUPFAM" id="SSF47370">
    <property type="entry name" value="Bromodomain"/>
    <property type="match status" value="1"/>
</dbReference>
<feature type="region of interest" description="Disordered" evidence="6">
    <location>
        <begin position="399"/>
        <end position="486"/>
    </location>
</feature>
<dbReference type="PANTHER" id="PTHR13900:SF0">
    <property type="entry name" value="TRANSCRIPTION INITIATION FACTOR TFIID SUBUNIT 1"/>
    <property type="match status" value="1"/>
</dbReference>
<keyword evidence="3 5" id="KW-0103">Bromodomain</keyword>
<dbReference type="Pfam" id="PF12157">
    <property type="entry name" value="DUF3591"/>
    <property type="match status" value="1"/>
</dbReference>
<keyword evidence="4" id="KW-0539">Nucleus</keyword>
<feature type="transmembrane region" description="Helical" evidence="7">
    <location>
        <begin position="2232"/>
        <end position="2254"/>
    </location>
</feature>
<dbReference type="Pfam" id="PF01105">
    <property type="entry name" value="EMP24_GP25L"/>
    <property type="match status" value="1"/>
</dbReference>
<evidence type="ECO:0000256" key="6">
    <source>
        <dbReference type="SAM" id="MobiDB-lite"/>
    </source>
</evidence>
<evidence type="ECO:0000256" key="2">
    <source>
        <dbReference type="ARBA" id="ARBA00009064"/>
    </source>
</evidence>